<keyword evidence="2" id="KW-1185">Reference proteome</keyword>
<protein>
    <submittedName>
        <fullName evidence="1">RNA-binding S4 domain-containing protein</fullName>
    </submittedName>
</protein>
<evidence type="ECO:0000313" key="1">
    <source>
        <dbReference type="EMBL" id="QOX65597.1"/>
    </source>
</evidence>
<evidence type="ECO:0000313" key="2">
    <source>
        <dbReference type="Proteomes" id="UP000594014"/>
    </source>
</evidence>
<gene>
    <name evidence="1" type="ORF">FRZ06_20675</name>
</gene>
<proteinExistence type="predicted"/>
<accession>A0ACD1AGJ0</accession>
<reference evidence="1" key="1">
    <citation type="submission" date="2019-08" db="EMBL/GenBank/DDBJ databases">
        <title>Genome sequence of Clostridiales bacterium MT110.</title>
        <authorList>
            <person name="Cao J."/>
        </authorList>
    </citation>
    <scope>NUCLEOTIDE SEQUENCE</scope>
    <source>
        <strain evidence="1">MT110</strain>
    </source>
</reference>
<dbReference type="Proteomes" id="UP000594014">
    <property type="component" value="Chromosome"/>
</dbReference>
<name>A0ACD1AGJ0_9FIRM</name>
<dbReference type="EMBL" id="CP042469">
    <property type="protein sequence ID" value="QOX65597.1"/>
    <property type="molecule type" value="Genomic_DNA"/>
</dbReference>
<sequence length="80" mass="8913">MRIDKFLKNSRLIKRRTIAKEACDQERISINGKAAKPGSEVKVGDIILIQFGNAQIKAKVLVLSEHSTKEAAATMYEIVE</sequence>
<organism evidence="1 2">
    <name type="scientific">Anoxybacterium hadale</name>
    <dbReference type="NCBI Taxonomy" id="3408580"/>
    <lineage>
        <taxon>Bacteria</taxon>
        <taxon>Bacillati</taxon>
        <taxon>Bacillota</taxon>
        <taxon>Clostridia</taxon>
        <taxon>Peptostreptococcales</taxon>
        <taxon>Anaerovoracaceae</taxon>
        <taxon>Anoxybacterium</taxon>
    </lineage>
</organism>